<evidence type="ECO:0000313" key="2">
    <source>
        <dbReference type="EMBL" id="MBO3736970.1"/>
    </source>
</evidence>
<accession>A0ABS3UDW9</accession>
<feature type="signal peptide" evidence="1">
    <location>
        <begin position="1"/>
        <end position="23"/>
    </location>
</feature>
<keyword evidence="1" id="KW-0732">Signal</keyword>
<keyword evidence="3" id="KW-1185">Reference proteome</keyword>
<gene>
    <name evidence="2" type="ORF">J5X75_05510</name>
</gene>
<sequence>MRAMRTVADRMLTMFVPKATAQAACSGSWTFCHSAWDASCSYMHGKKMRAIWKCTYKPNCTDTCSNTGTCCL</sequence>
<dbReference type="RefSeq" id="WP_208466201.1">
    <property type="nucleotide sequence ID" value="NZ_JAGFNS010000003.1"/>
</dbReference>
<name>A0ABS3UDW9_9ACTN</name>
<evidence type="ECO:0000256" key="1">
    <source>
        <dbReference type="SAM" id="SignalP"/>
    </source>
</evidence>
<organism evidence="2 3">
    <name type="scientific">Actinoplanes flavus</name>
    <dbReference type="NCBI Taxonomy" id="2820290"/>
    <lineage>
        <taxon>Bacteria</taxon>
        <taxon>Bacillati</taxon>
        <taxon>Actinomycetota</taxon>
        <taxon>Actinomycetes</taxon>
        <taxon>Micromonosporales</taxon>
        <taxon>Micromonosporaceae</taxon>
        <taxon>Actinoplanes</taxon>
    </lineage>
</organism>
<feature type="chain" id="PRO_5045567061" description="Secreted protein" evidence="1">
    <location>
        <begin position="24"/>
        <end position="72"/>
    </location>
</feature>
<comment type="caution">
    <text evidence="2">The sequence shown here is derived from an EMBL/GenBank/DDBJ whole genome shotgun (WGS) entry which is preliminary data.</text>
</comment>
<protein>
    <recommendedName>
        <fullName evidence="4">Secreted protein</fullName>
    </recommendedName>
</protein>
<dbReference type="EMBL" id="JAGFNS010000003">
    <property type="protein sequence ID" value="MBO3736970.1"/>
    <property type="molecule type" value="Genomic_DNA"/>
</dbReference>
<proteinExistence type="predicted"/>
<evidence type="ECO:0008006" key="4">
    <source>
        <dbReference type="Google" id="ProtNLM"/>
    </source>
</evidence>
<dbReference type="Proteomes" id="UP000679690">
    <property type="component" value="Unassembled WGS sequence"/>
</dbReference>
<reference evidence="2 3" key="1">
    <citation type="submission" date="2021-03" db="EMBL/GenBank/DDBJ databases">
        <title>Actinoplanes flavus sp. nov., a novel actinomycete isolated from Coconut Palm rhizosphere soil.</title>
        <authorList>
            <person name="Luo X."/>
        </authorList>
    </citation>
    <scope>NUCLEOTIDE SEQUENCE [LARGE SCALE GENOMIC DNA]</scope>
    <source>
        <strain evidence="2 3">NEAU-H7</strain>
    </source>
</reference>
<evidence type="ECO:0000313" key="3">
    <source>
        <dbReference type="Proteomes" id="UP000679690"/>
    </source>
</evidence>